<accession>A0AAJ3YWK6</accession>
<sequence length="230" mass="25994">MGTAGVQFDKVAEEYDFAASLLNDHSFFLSNMPLKKGTALDIGCGTGLLAHELSGHFDHVIGIDLSNEMLEIARRKRRGQNTEYLKMDANDLRFSGLFDFIVSRTTFHHLKDVPNVICRMKELLHPGGKIVIIDNVSEVETPPAYVYVLGAIREFFPNCFTFGIKSAARVFRHQTSKPWLEHLAADKYLSEQAYYDLYGPLLPGCTFRRMGWAMGIVWENKPIGQNGLEF</sequence>
<organism evidence="5 6">
    <name type="scientific">Bacillus glycinifermentans</name>
    <dbReference type="NCBI Taxonomy" id="1664069"/>
    <lineage>
        <taxon>Bacteria</taxon>
        <taxon>Bacillati</taxon>
        <taxon>Bacillota</taxon>
        <taxon>Bacilli</taxon>
        <taxon>Bacillales</taxon>
        <taxon>Bacillaceae</taxon>
        <taxon>Bacillus</taxon>
    </lineage>
</organism>
<protein>
    <submittedName>
        <fullName evidence="5">Class I SAM-dependent methyltransferase</fullName>
    </submittedName>
</protein>
<feature type="domain" description="Methyltransferase type 11" evidence="4">
    <location>
        <begin position="40"/>
        <end position="132"/>
    </location>
</feature>
<name>A0AAJ3YWK6_9BACI</name>
<dbReference type="AlphaFoldDB" id="A0AAJ3YWK6"/>
<dbReference type="KEGG" id="bgy:BGLY_1208"/>
<dbReference type="EMBL" id="CP035232">
    <property type="protein sequence ID" value="QAT64564.1"/>
    <property type="molecule type" value="Genomic_DNA"/>
</dbReference>
<dbReference type="InterPro" id="IPR029063">
    <property type="entry name" value="SAM-dependent_MTases_sf"/>
</dbReference>
<dbReference type="PANTHER" id="PTHR43464">
    <property type="entry name" value="METHYLTRANSFERASE"/>
    <property type="match status" value="1"/>
</dbReference>
<dbReference type="Gene3D" id="3.40.50.150">
    <property type="entry name" value="Vaccinia Virus protein VP39"/>
    <property type="match status" value="1"/>
</dbReference>
<dbReference type="CDD" id="cd02440">
    <property type="entry name" value="AdoMet_MTases"/>
    <property type="match status" value="1"/>
</dbReference>
<dbReference type="GO" id="GO:0008757">
    <property type="term" value="F:S-adenosylmethionine-dependent methyltransferase activity"/>
    <property type="evidence" value="ECO:0007669"/>
    <property type="project" value="InterPro"/>
</dbReference>
<gene>
    <name evidence="5" type="ORF">EQZ20_06370</name>
</gene>
<dbReference type="PANTHER" id="PTHR43464:SF19">
    <property type="entry name" value="UBIQUINONE BIOSYNTHESIS O-METHYLTRANSFERASE, MITOCHONDRIAL"/>
    <property type="match status" value="1"/>
</dbReference>
<evidence type="ECO:0000313" key="6">
    <source>
        <dbReference type="Proteomes" id="UP000288675"/>
    </source>
</evidence>
<keyword evidence="2" id="KW-0808">Transferase</keyword>
<dbReference type="Proteomes" id="UP000288675">
    <property type="component" value="Chromosome"/>
</dbReference>
<reference evidence="5 6" key="1">
    <citation type="submission" date="2019-01" db="EMBL/GenBank/DDBJ databases">
        <title>Genome sequence of Bacillus glycinifermentans SRCM103574.</title>
        <authorList>
            <person name="Kong H.-J."/>
            <person name="Jeong S.-Y."/>
            <person name="Jeong D.-Y."/>
        </authorList>
    </citation>
    <scope>NUCLEOTIDE SEQUENCE [LARGE SCALE GENOMIC DNA]</scope>
    <source>
        <strain evidence="5 6">SRCM103574</strain>
    </source>
</reference>
<keyword evidence="3" id="KW-0949">S-adenosyl-L-methionine</keyword>
<evidence type="ECO:0000256" key="3">
    <source>
        <dbReference type="ARBA" id="ARBA00022691"/>
    </source>
</evidence>
<keyword evidence="1 5" id="KW-0489">Methyltransferase</keyword>
<dbReference type="RefSeq" id="WP_046131269.1">
    <property type="nucleotide sequence ID" value="NZ_CP035232.1"/>
</dbReference>
<evidence type="ECO:0000259" key="4">
    <source>
        <dbReference type="Pfam" id="PF08241"/>
    </source>
</evidence>
<evidence type="ECO:0000313" key="5">
    <source>
        <dbReference type="EMBL" id="QAT64564.1"/>
    </source>
</evidence>
<dbReference type="GO" id="GO:0032259">
    <property type="term" value="P:methylation"/>
    <property type="evidence" value="ECO:0007669"/>
    <property type="project" value="UniProtKB-KW"/>
</dbReference>
<evidence type="ECO:0000256" key="1">
    <source>
        <dbReference type="ARBA" id="ARBA00022603"/>
    </source>
</evidence>
<evidence type="ECO:0000256" key="2">
    <source>
        <dbReference type="ARBA" id="ARBA00022679"/>
    </source>
</evidence>
<dbReference type="SUPFAM" id="SSF53335">
    <property type="entry name" value="S-adenosyl-L-methionine-dependent methyltransferases"/>
    <property type="match status" value="1"/>
</dbReference>
<dbReference type="Pfam" id="PF08241">
    <property type="entry name" value="Methyltransf_11"/>
    <property type="match status" value="1"/>
</dbReference>
<dbReference type="InterPro" id="IPR013216">
    <property type="entry name" value="Methyltransf_11"/>
</dbReference>
<dbReference type="GeneID" id="82852303"/>
<proteinExistence type="predicted"/>